<feature type="compositionally biased region" description="Basic and acidic residues" evidence="1">
    <location>
        <begin position="936"/>
        <end position="945"/>
    </location>
</feature>
<comment type="caution">
    <text evidence="2">The sequence shown here is derived from an EMBL/GenBank/DDBJ whole genome shotgun (WGS) entry which is preliminary data.</text>
</comment>
<feature type="compositionally biased region" description="Polar residues" evidence="1">
    <location>
        <begin position="44"/>
        <end position="55"/>
    </location>
</feature>
<feature type="compositionally biased region" description="Polar residues" evidence="1">
    <location>
        <begin position="115"/>
        <end position="124"/>
    </location>
</feature>
<feature type="region of interest" description="Disordered" evidence="1">
    <location>
        <begin position="885"/>
        <end position="1129"/>
    </location>
</feature>
<feature type="compositionally biased region" description="Low complexity" evidence="1">
    <location>
        <begin position="1080"/>
        <end position="1095"/>
    </location>
</feature>
<feature type="compositionally biased region" description="Pro residues" evidence="1">
    <location>
        <begin position="901"/>
        <end position="910"/>
    </location>
</feature>
<feature type="compositionally biased region" description="Basic and acidic residues" evidence="1">
    <location>
        <begin position="97"/>
        <end position="109"/>
    </location>
</feature>
<feature type="compositionally biased region" description="Basic residues" evidence="1">
    <location>
        <begin position="947"/>
        <end position="956"/>
    </location>
</feature>
<gene>
    <name evidence="2" type="ORF">TcWFU_008472</name>
</gene>
<sequence>MIRFLLRVPRTPQKPTGPYDTRRWAVMSRLGAIFYCKFSRDNAAPSSSECKSNAMDTRLPNDLSNEARLRDDKITPAQQKELIETLQLSDSDEENNAEDKRSSPREKSTHVASKPSVTVQNPSSHLDGKLLNLPQLISPLPFGTVGLKSSASPSSSRPSARSRKVGGSDKSKSRKRALGSATQSENPQKPSVYSPLAVSVTEGTAGSCHNQYSAEAVSALTSLPVQRLSNQENVPSMEKQVDSSELFVRRVLADAEAFCKPLQHLSSNLRSERKESSEEGGLRDTSLCLSNHKGAPGLSKLFSLKIVSPLSETCVGLGRSVDESQPSPPKRPLLSKDFKASSPLAFHARQQSSNSRRKETIEEANSTHNSPWILSSIGGAELRSRLPSILPTSSRRSSSCLDKLASVRFLLRSLRVTNLDLHSVMPRKLTGVLLAPTASNPTPQFAEMGTGITPKQTTISATQYDSERLVNSIVQTSPPTQTSAFTNTSPSQLTSKRISVSINTDPPRPGGMENGFSDGSSADYCLKKVLGNSDAAMERAIRSFEASTEEEQLTQASNLDTEAASCWSKLVKFVAATSSSSSSASGNSMRPFVCSCAPDTQRLIHSLFSQTDFTSYPEKILASTRHLLVAALMSTSELDARRRYEQALESLAKTASRMRRAESKLLRRAWVAIQRSGGVDLPITGVAELGGDAKRWSDLWYSALARVRAVVSDKFHQLIADKEQELRKSITEDPFLKHLKLLNAEEDLLTVCSSPSPTPSRNGSTDGRPCIQLKPDGFNESKSDMCTVPRSTLERLVKVFQITSLAGESMRSRQESELILPTDRFAVFGCDGSRQQQPHQQLPIFVAPASSTNMTPLIVYIDSVLQLHRRLLSCLAVCPEMPQYQTSVTSTPQSKKLRSPLAPPPAPPPIAKHFAKQKNKHQKSPIPPPPPAFEDLTIRPHDPVVSKRSKHRKHRQSSQSDETISSEFCEVTKKKKKHRDLPSPSRKTPEPSHRVRGKHKVEDERPRKHSSRSSSVVPPRKIFDRGEDDTDGSLSQRHLHHESKRSRGRSVVPPTRERPADQLNGDGGGGVETYSPRKNSSISTSSYSPSRPAFSNERQSGSGASNSTYEPTYIPSVPAPPPASRRTFLHELPSKPTMGLDFYAKWMGRGSSSRR</sequence>
<evidence type="ECO:0000256" key="1">
    <source>
        <dbReference type="SAM" id="MobiDB-lite"/>
    </source>
</evidence>
<feature type="region of interest" description="Disordered" evidence="1">
    <location>
        <begin position="43"/>
        <end position="126"/>
    </location>
</feature>
<organism evidence="2 3">
    <name type="scientific">Taenia crassiceps</name>
    <dbReference type="NCBI Taxonomy" id="6207"/>
    <lineage>
        <taxon>Eukaryota</taxon>
        <taxon>Metazoa</taxon>
        <taxon>Spiralia</taxon>
        <taxon>Lophotrochozoa</taxon>
        <taxon>Platyhelminthes</taxon>
        <taxon>Cestoda</taxon>
        <taxon>Eucestoda</taxon>
        <taxon>Cyclophyllidea</taxon>
        <taxon>Taeniidae</taxon>
        <taxon>Taenia</taxon>
    </lineage>
</organism>
<feature type="region of interest" description="Disordered" evidence="1">
    <location>
        <begin position="146"/>
        <end position="192"/>
    </location>
</feature>
<feature type="compositionally biased region" description="Basic and acidic residues" evidence="1">
    <location>
        <begin position="65"/>
        <end position="74"/>
    </location>
</feature>
<evidence type="ECO:0000313" key="3">
    <source>
        <dbReference type="Proteomes" id="UP001651158"/>
    </source>
</evidence>
<dbReference type="Proteomes" id="UP001651158">
    <property type="component" value="Unassembled WGS sequence"/>
</dbReference>
<feature type="compositionally biased region" description="Polar residues" evidence="1">
    <location>
        <begin position="885"/>
        <end position="894"/>
    </location>
</feature>
<feature type="region of interest" description="Disordered" evidence="1">
    <location>
        <begin position="346"/>
        <end position="366"/>
    </location>
</feature>
<accession>A0ABR4QUT3</accession>
<feature type="compositionally biased region" description="Basic residues" evidence="1">
    <location>
        <begin position="913"/>
        <end position="923"/>
    </location>
</feature>
<feature type="compositionally biased region" description="Low complexity" evidence="1">
    <location>
        <begin position="149"/>
        <end position="159"/>
    </location>
</feature>
<proteinExistence type="predicted"/>
<feature type="compositionally biased region" description="Polar residues" evidence="1">
    <location>
        <begin position="752"/>
        <end position="765"/>
    </location>
</feature>
<reference evidence="2 3" key="1">
    <citation type="journal article" date="2022" name="Front. Cell. Infect. Microbiol.">
        <title>The Genomes of Two Strains of Taenia crassiceps the Animal Model for the Study of Human Cysticercosis.</title>
        <authorList>
            <person name="Bobes R.J."/>
            <person name="Estrada K."/>
            <person name="Rios-Valencia D.G."/>
            <person name="Calderon-Gallegos A."/>
            <person name="de la Torre P."/>
            <person name="Carrero J.C."/>
            <person name="Sanchez-Flores A."/>
            <person name="Laclette J.P."/>
        </authorList>
    </citation>
    <scope>NUCLEOTIDE SEQUENCE [LARGE SCALE GENOMIC DNA]</scope>
    <source>
        <strain evidence="2">WFUcys</strain>
    </source>
</reference>
<feature type="compositionally biased region" description="Polar residues" evidence="1">
    <location>
        <begin position="180"/>
        <end position="191"/>
    </location>
</feature>
<name>A0ABR4QUT3_9CEST</name>
<dbReference type="EMBL" id="JAKROA010000001">
    <property type="protein sequence ID" value="KAL5112733.1"/>
    <property type="molecule type" value="Genomic_DNA"/>
</dbReference>
<protein>
    <submittedName>
        <fullName evidence="2">Uncharacterized protein</fullName>
    </submittedName>
</protein>
<feature type="compositionally biased region" description="Polar residues" evidence="1">
    <location>
        <begin position="1096"/>
        <end position="1110"/>
    </location>
</feature>
<feature type="region of interest" description="Disordered" evidence="1">
    <location>
        <begin position="752"/>
        <end position="776"/>
    </location>
</feature>
<evidence type="ECO:0000313" key="2">
    <source>
        <dbReference type="EMBL" id="KAL5112733.1"/>
    </source>
</evidence>
<feature type="compositionally biased region" description="Basic residues" evidence="1">
    <location>
        <begin position="1037"/>
        <end position="1048"/>
    </location>
</feature>
<keyword evidence="3" id="KW-1185">Reference proteome</keyword>
<feature type="compositionally biased region" description="Polar residues" evidence="1">
    <location>
        <begin position="957"/>
        <end position="966"/>
    </location>
</feature>